<accession>A0A0G0X7V8</accession>
<dbReference type="Pfam" id="PF01195">
    <property type="entry name" value="Pept_tRNA_hydro"/>
    <property type="match status" value="1"/>
</dbReference>
<feature type="site" description="Discriminates between blocked and unblocked aminoacyl-tRNA" evidence="7">
    <location>
        <position position="6"/>
    </location>
</feature>
<dbReference type="GO" id="GO:0000049">
    <property type="term" value="F:tRNA binding"/>
    <property type="evidence" value="ECO:0007669"/>
    <property type="project" value="UniProtKB-UniRule"/>
</dbReference>
<proteinExistence type="inferred from homology"/>
<dbReference type="NCBIfam" id="TIGR00447">
    <property type="entry name" value="pth"/>
    <property type="match status" value="1"/>
</dbReference>
<dbReference type="PANTHER" id="PTHR17224">
    <property type="entry name" value="PEPTIDYL-TRNA HYDROLASE"/>
    <property type="match status" value="1"/>
</dbReference>
<evidence type="ECO:0000256" key="9">
    <source>
        <dbReference type="RuleBase" id="RU004320"/>
    </source>
</evidence>
<comment type="similarity">
    <text evidence="5 7 9">Belongs to the PTH family.</text>
</comment>
<protein>
    <recommendedName>
        <fullName evidence="6 7">Peptidyl-tRNA hydrolase</fullName>
        <shortName evidence="7">Pth</shortName>
        <ecNumber evidence="1 7">3.1.1.29</ecNumber>
    </recommendedName>
</protein>
<evidence type="ECO:0000256" key="7">
    <source>
        <dbReference type="HAMAP-Rule" id="MF_00083"/>
    </source>
</evidence>
<dbReference type="HAMAP" id="MF_00083">
    <property type="entry name" value="Pept_tRNA_hydro_bact"/>
    <property type="match status" value="1"/>
</dbReference>
<dbReference type="GO" id="GO:0005737">
    <property type="term" value="C:cytoplasm"/>
    <property type="evidence" value="ECO:0007669"/>
    <property type="project" value="UniProtKB-SubCell"/>
</dbReference>
<evidence type="ECO:0000313" key="11">
    <source>
        <dbReference type="Proteomes" id="UP000034601"/>
    </source>
</evidence>
<evidence type="ECO:0000256" key="4">
    <source>
        <dbReference type="ARBA" id="ARBA00022884"/>
    </source>
</evidence>
<evidence type="ECO:0000256" key="1">
    <source>
        <dbReference type="ARBA" id="ARBA00013260"/>
    </source>
</evidence>
<keyword evidence="7" id="KW-0963">Cytoplasm</keyword>
<dbReference type="SUPFAM" id="SSF53178">
    <property type="entry name" value="Peptidyl-tRNA hydrolase-like"/>
    <property type="match status" value="1"/>
</dbReference>
<sequence>MVGLGNPGEKYQGTRHNLGFEVVDKLVDSINSEGLSWSSEKKFKSEVIQINFPLTASPLSLILIKPQTYMNNSGLAVKLLADYYQIPLEDVVVIHDDLDLPLGKIKIRVGGAAAGHHGVESVISCLGDDKFIRVRLGIGPSSGRTVLSEHKMDSFNVERFVLEPFLPSEKSKLKHMLKSAVEAIETLLNKGVEVAQNQYN</sequence>
<keyword evidence="3 7" id="KW-0378">Hydrolase</keyword>
<feature type="active site" description="Proton acceptor" evidence="7">
    <location>
        <position position="16"/>
    </location>
</feature>
<dbReference type="InterPro" id="IPR001328">
    <property type="entry name" value="Pept_tRNA_hydro"/>
</dbReference>
<evidence type="ECO:0000256" key="8">
    <source>
        <dbReference type="RuleBase" id="RU000673"/>
    </source>
</evidence>
<evidence type="ECO:0000256" key="2">
    <source>
        <dbReference type="ARBA" id="ARBA00022555"/>
    </source>
</evidence>
<dbReference type="EMBL" id="LCAB01000002">
    <property type="protein sequence ID" value="KKR83727.1"/>
    <property type="molecule type" value="Genomic_DNA"/>
</dbReference>
<dbReference type="PATRIC" id="fig|1618424.3.peg.136"/>
<comment type="function">
    <text evidence="7">Hydrolyzes ribosome-free peptidyl-tRNAs (with 1 or more amino acids incorporated), which drop off the ribosome during protein synthesis, or as a result of ribosome stalling.</text>
</comment>
<dbReference type="FunFam" id="3.40.50.1470:FF:000001">
    <property type="entry name" value="Peptidyl-tRNA hydrolase"/>
    <property type="match status" value="1"/>
</dbReference>
<dbReference type="GO" id="GO:0004045">
    <property type="term" value="F:peptidyl-tRNA hydrolase activity"/>
    <property type="evidence" value="ECO:0007669"/>
    <property type="project" value="UniProtKB-UniRule"/>
</dbReference>
<feature type="binding site" evidence="7">
    <location>
        <position position="11"/>
    </location>
    <ligand>
        <name>tRNA</name>
        <dbReference type="ChEBI" id="CHEBI:17843"/>
    </ligand>
</feature>
<dbReference type="PROSITE" id="PS01195">
    <property type="entry name" value="PEPT_TRNA_HYDROL_1"/>
    <property type="match status" value="1"/>
</dbReference>
<keyword evidence="2 7" id="KW-0820">tRNA-binding</keyword>
<feature type="binding site" evidence="7">
    <location>
        <position position="71"/>
    </location>
    <ligand>
        <name>tRNA</name>
        <dbReference type="ChEBI" id="CHEBI:17843"/>
    </ligand>
</feature>
<evidence type="ECO:0000256" key="3">
    <source>
        <dbReference type="ARBA" id="ARBA00022801"/>
    </source>
</evidence>
<comment type="caution">
    <text evidence="10">The sequence shown here is derived from an EMBL/GenBank/DDBJ whole genome shotgun (WGS) entry which is preliminary data.</text>
</comment>
<reference evidence="10 11" key="1">
    <citation type="journal article" date="2015" name="Nature">
        <title>rRNA introns, odd ribosomes, and small enigmatic genomes across a large radiation of phyla.</title>
        <authorList>
            <person name="Brown C.T."/>
            <person name="Hug L.A."/>
            <person name="Thomas B.C."/>
            <person name="Sharon I."/>
            <person name="Castelle C.J."/>
            <person name="Singh A."/>
            <person name="Wilkins M.J."/>
            <person name="Williams K.H."/>
            <person name="Banfield J.F."/>
        </authorList>
    </citation>
    <scope>NUCLEOTIDE SEQUENCE [LARGE SCALE GENOMIC DNA]</scope>
</reference>
<organism evidence="10 11">
    <name type="scientific">Candidatus Daviesbacteria bacterium GW2011_GWA2_40_9</name>
    <dbReference type="NCBI Taxonomy" id="1618424"/>
    <lineage>
        <taxon>Bacteria</taxon>
        <taxon>Candidatus Daviesiibacteriota</taxon>
    </lineage>
</organism>
<name>A0A0G0X7V8_9BACT</name>
<dbReference type="CDD" id="cd00462">
    <property type="entry name" value="PTH"/>
    <property type="match status" value="1"/>
</dbReference>
<comment type="subunit">
    <text evidence="7">Monomer.</text>
</comment>
<keyword evidence="4 7" id="KW-0694">RNA-binding</keyword>
<dbReference type="Proteomes" id="UP000034601">
    <property type="component" value="Unassembled WGS sequence"/>
</dbReference>
<dbReference type="GO" id="GO:0072344">
    <property type="term" value="P:rescue of stalled ribosome"/>
    <property type="evidence" value="ECO:0007669"/>
    <property type="project" value="UniProtKB-UniRule"/>
</dbReference>
<comment type="catalytic activity">
    <reaction evidence="7 8">
        <text>an N-acyl-L-alpha-aminoacyl-tRNA + H2O = an N-acyl-L-amino acid + a tRNA + H(+)</text>
        <dbReference type="Rhea" id="RHEA:54448"/>
        <dbReference type="Rhea" id="RHEA-COMP:10123"/>
        <dbReference type="Rhea" id="RHEA-COMP:13883"/>
        <dbReference type="ChEBI" id="CHEBI:15377"/>
        <dbReference type="ChEBI" id="CHEBI:15378"/>
        <dbReference type="ChEBI" id="CHEBI:59874"/>
        <dbReference type="ChEBI" id="CHEBI:78442"/>
        <dbReference type="ChEBI" id="CHEBI:138191"/>
        <dbReference type="EC" id="3.1.1.29"/>
    </reaction>
</comment>
<dbReference type="InterPro" id="IPR018171">
    <property type="entry name" value="Pept_tRNA_hydro_CS"/>
</dbReference>
<dbReference type="PANTHER" id="PTHR17224:SF1">
    <property type="entry name" value="PEPTIDYL-TRNA HYDROLASE"/>
    <property type="match status" value="1"/>
</dbReference>
<dbReference type="EC" id="3.1.1.29" evidence="1 7"/>
<comment type="caution">
    <text evidence="7">Lacks conserved residue(s) required for the propagation of feature annotation.</text>
</comment>
<dbReference type="GO" id="GO:0006515">
    <property type="term" value="P:protein quality control for misfolded or incompletely synthesized proteins"/>
    <property type="evidence" value="ECO:0007669"/>
    <property type="project" value="UniProtKB-UniRule"/>
</dbReference>
<evidence type="ECO:0000313" key="10">
    <source>
        <dbReference type="EMBL" id="KKR83727.1"/>
    </source>
</evidence>
<feature type="binding site" evidence="7">
    <location>
        <position position="69"/>
    </location>
    <ligand>
        <name>tRNA</name>
        <dbReference type="ChEBI" id="CHEBI:17843"/>
    </ligand>
</feature>
<comment type="subcellular location">
    <subcellularLocation>
        <location evidence="7">Cytoplasm</location>
    </subcellularLocation>
</comment>
<dbReference type="InterPro" id="IPR036416">
    <property type="entry name" value="Pept_tRNA_hydro_sf"/>
</dbReference>
<evidence type="ECO:0000256" key="5">
    <source>
        <dbReference type="ARBA" id="ARBA00038063"/>
    </source>
</evidence>
<comment type="function">
    <text evidence="7">Catalyzes the release of premature peptidyl moieties from peptidyl-tRNA molecules trapped in stalled 50S ribosomal subunits, and thus maintains levels of free tRNAs and 50S ribosomes.</text>
</comment>
<evidence type="ECO:0000256" key="6">
    <source>
        <dbReference type="ARBA" id="ARBA00050038"/>
    </source>
</evidence>
<dbReference type="AlphaFoldDB" id="A0A0G0X7V8"/>
<gene>
    <name evidence="7" type="primary">pth</name>
    <name evidence="10" type="ORF">UU29_C0002G0040</name>
</gene>
<dbReference type="Gene3D" id="3.40.50.1470">
    <property type="entry name" value="Peptidyl-tRNA hydrolase"/>
    <property type="match status" value="1"/>
</dbReference>
<feature type="site" description="Stabilizes the basic form of H active site to accept a proton" evidence="7">
    <location>
        <position position="96"/>
    </location>
</feature>